<dbReference type="InterPro" id="IPR006175">
    <property type="entry name" value="YjgF/YER057c/UK114"/>
</dbReference>
<dbReference type="PANTHER" id="PTHR11803:SF58">
    <property type="entry name" value="PROTEIN HMF1-RELATED"/>
    <property type="match status" value="1"/>
</dbReference>
<evidence type="ECO:0000313" key="3">
    <source>
        <dbReference type="Proteomes" id="UP000076632"/>
    </source>
</evidence>
<dbReference type="OMA" id="NARVIHT"/>
<dbReference type="InParanoid" id="A0A165IF90"/>
<dbReference type="PANTHER" id="PTHR11803">
    <property type="entry name" value="2-IMINOBUTANOATE/2-IMINOPROPANOATE DEAMINASE RIDA"/>
    <property type="match status" value="1"/>
</dbReference>
<dbReference type="InterPro" id="IPR035959">
    <property type="entry name" value="RutC-like_sf"/>
</dbReference>
<organism evidence="2 3">
    <name type="scientific">Xylona heveae (strain CBS 132557 / TC161)</name>
    <dbReference type="NCBI Taxonomy" id="1328760"/>
    <lineage>
        <taxon>Eukaryota</taxon>
        <taxon>Fungi</taxon>
        <taxon>Dikarya</taxon>
        <taxon>Ascomycota</taxon>
        <taxon>Pezizomycotina</taxon>
        <taxon>Xylonomycetes</taxon>
        <taxon>Xylonales</taxon>
        <taxon>Xylonaceae</taxon>
        <taxon>Xylona</taxon>
    </lineage>
</organism>
<evidence type="ECO:0000313" key="2">
    <source>
        <dbReference type="EMBL" id="KZF24815.1"/>
    </source>
</evidence>
<dbReference type="EMBL" id="KV407456">
    <property type="protein sequence ID" value="KZF24815.1"/>
    <property type="molecule type" value="Genomic_DNA"/>
</dbReference>
<dbReference type="OrthoDB" id="309640at2759"/>
<accession>A0A165IF90</accession>
<protein>
    <submittedName>
        <fullName evidence="2">YjgF-like protein</fullName>
    </submittedName>
</protein>
<dbReference type="GO" id="GO:0005829">
    <property type="term" value="C:cytosol"/>
    <property type="evidence" value="ECO:0007669"/>
    <property type="project" value="TreeGrafter"/>
</dbReference>
<dbReference type="AlphaFoldDB" id="A0A165IF90"/>
<sequence length="145" mass="15677">MAPSSHPALTVIDPPEISASPMTAQVVSINSNARVIHTSGQMPIDRHGNIPAAYPDQIKLCLDNLDACLKSAGAGRKDIVKLTYYIVNYNPTWRPHAEILMDYLQGHRPCTTLVPVPALARAELLFEIEAVAALQGSSPNPRSVL</sequence>
<dbReference type="GeneID" id="28894021"/>
<dbReference type="GO" id="GO:0019239">
    <property type="term" value="F:deaminase activity"/>
    <property type="evidence" value="ECO:0007669"/>
    <property type="project" value="TreeGrafter"/>
</dbReference>
<keyword evidence="3" id="KW-1185">Reference proteome</keyword>
<dbReference type="CDD" id="cd00448">
    <property type="entry name" value="YjgF_YER057c_UK114_family"/>
    <property type="match status" value="1"/>
</dbReference>
<dbReference type="Gene3D" id="3.30.1330.40">
    <property type="entry name" value="RutC-like"/>
    <property type="match status" value="1"/>
</dbReference>
<dbReference type="RefSeq" id="XP_018190370.1">
    <property type="nucleotide sequence ID" value="XM_018328884.1"/>
</dbReference>
<reference evidence="2 3" key="1">
    <citation type="journal article" date="2016" name="Fungal Biol.">
        <title>The genome of Xylona heveae provides a window into fungal endophytism.</title>
        <authorList>
            <person name="Gazis R."/>
            <person name="Kuo A."/>
            <person name="Riley R."/>
            <person name="LaButti K."/>
            <person name="Lipzen A."/>
            <person name="Lin J."/>
            <person name="Amirebrahimi M."/>
            <person name="Hesse C.N."/>
            <person name="Spatafora J.W."/>
            <person name="Henrissat B."/>
            <person name="Hainaut M."/>
            <person name="Grigoriev I.V."/>
            <person name="Hibbett D.S."/>
        </authorList>
    </citation>
    <scope>NUCLEOTIDE SEQUENCE [LARGE SCALE GENOMIC DNA]</scope>
    <source>
        <strain evidence="2 3">TC161</strain>
    </source>
</reference>
<dbReference type="Proteomes" id="UP000076632">
    <property type="component" value="Unassembled WGS sequence"/>
</dbReference>
<dbReference type="Pfam" id="PF01042">
    <property type="entry name" value="Ribonuc_L-PSP"/>
    <property type="match status" value="1"/>
</dbReference>
<proteinExistence type="inferred from homology"/>
<name>A0A165IF90_XYLHT</name>
<evidence type="ECO:0000256" key="1">
    <source>
        <dbReference type="ARBA" id="ARBA00010552"/>
    </source>
</evidence>
<dbReference type="STRING" id="1328760.A0A165IF90"/>
<dbReference type="SUPFAM" id="SSF55298">
    <property type="entry name" value="YjgF-like"/>
    <property type="match status" value="1"/>
</dbReference>
<comment type="similarity">
    <text evidence="1">Belongs to the RutC family.</text>
</comment>
<gene>
    <name evidence="2" type="ORF">L228DRAFT_104537</name>
</gene>